<accession>A0A2A2H5V6</accession>
<keyword evidence="5" id="KW-1185">Reference proteome</keyword>
<dbReference type="InterPro" id="IPR036409">
    <property type="entry name" value="Aldolase_II/adducin_N_sf"/>
</dbReference>
<comment type="caution">
    <text evidence="4">The sequence shown here is derived from an EMBL/GenBank/DDBJ whole genome shotgun (WGS) entry which is preliminary data.</text>
</comment>
<dbReference type="Gene3D" id="3.40.225.10">
    <property type="entry name" value="Class II aldolase/adducin N-terminal domain"/>
    <property type="match status" value="1"/>
</dbReference>
<proteinExistence type="predicted"/>
<protein>
    <submittedName>
        <fullName evidence="4">Fructose-bisphosphate aldolase</fullName>
    </submittedName>
</protein>
<evidence type="ECO:0000259" key="3">
    <source>
        <dbReference type="SMART" id="SM01007"/>
    </source>
</evidence>
<dbReference type="GO" id="GO:0005829">
    <property type="term" value="C:cytosol"/>
    <property type="evidence" value="ECO:0007669"/>
    <property type="project" value="TreeGrafter"/>
</dbReference>
<reference evidence="4 5" key="1">
    <citation type="journal article" date="2017" name="BMC Genomics">
        <title>Genomic analysis of methanogenic archaea reveals a shift towards energy conservation.</title>
        <authorList>
            <person name="Gilmore S.P."/>
            <person name="Henske J.K."/>
            <person name="Sexton J.A."/>
            <person name="Solomon K.V."/>
            <person name="Seppala S."/>
            <person name="Yoo J.I."/>
            <person name="Huyett L.M."/>
            <person name="Pressman A."/>
            <person name="Cogan J.Z."/>
            <person name="Kivenson V."/>
            <person name="Peng X."/>
            <person name="Tan Y."/>
            <person name="Valentine D.L."/>
            <person name="O'Malley M.A."/>
        </authorList>
    </citation>
    <scope>NUCLEOTIDE SEQUENCE [LARGE SCALE GENOMIC DNA]</scope>
    <source>
        <strain evidence="4 5">M.o.H.</strain>
    </source>
</reference>
<feature type="domain" description="Class II aldolase/adducin N-terminal" evidence="3">
    <location>
        <begin position="8"/>
        <end position="186"/>
    </location>
</feature>
<dbReference type="PANTHER" id="PTHR22789:SF0">
    <property type="entry name" value="3-OXO-TETRONATE 4-PHOSPHATE DECARBOXYLASE-RELATED"/>
    <property type="match status" value="1"/>
</dbReference>
<evidence type="ECO:0000313" key="4">
    <source>
        <dbReference type="EMBL" id="PAV04738.1"/>
    </source>
</evidence>
<dbReference type="SUPFAM" id="SSF53639">
    <property type="entry name" value="AraD/HMP-PK domain-like"/>
    <property type="match status" value="1"/>
</dbReference>
<dbReference type="InterPro" id="IPR001303">
    <property type="entry name" value="Aldolase_II/adducin_N"/>
</dbReference>
<dbReference type="EMBL" id="LMVM01000012">
    <property type="protein sequence ID" value="PAV04738.1"/>
    <property type="molecule type" value="Genomic_DNA"/>
</dbReference>
<dbReference type="GO" id="GO:0019323">
    <property type="term" value="P:pentose catabolic process"/>
    <property type="evidence" value="ECO:0007669"/>
    <property type="project" value="TreeGrafter"/>
</dbReference>
<dbReference type="OrthoDB" id="18709at2157"/>
<dbReference type="GO" id="GO:0046872">
    <property type="term" value="F:metal ion binding"/>
    <property type="evidence" value="ECO:0007669"/>
    <property type="project" value="UniProtKB-KW"/>
</dbReference>
<dbReference type="PANTHER" id="PTHR22789">
    <property type="entry name" value="FUCULOSE PHOSPHATE ALDOLASE"/>
    <property type="match status" value="1"/>
</dbReference>
<dbReference type="AlphaFoldDB" id="A0A2A2H5V6"/>
<dbReference type="RefSeq" id="WP_069582057.1">
    <property type="nucleotide sequence ID" value="NZ_LMVM01000012.1"/>
</dbReference>
<evidence type="ECO:0000256" key="2">
    <source>
        <dbReference type="ARBA" id="ARBA00023239"/>
    </source>
</evidence>
<dbReference type="UniPathway" id="UPA00071"/>
<dbReference type="InterPro" id="IPR050197">
    <property type="entry name" value="Aldolase_class_II_sugar_metab"/>
</dbReference>
<gene>
    <name evidence="4" type="ORF">ASJ80_10505</name>
</gene>
<evidence type="ECO:0000313" key="5">
    <source>
        <dbReference type="Proteomes" id="UP000217784"/>
    </source>
</evidence>
<dbReference type="Proteomes" id="UP000217784">
    <property type="component" value="Unassembled WGS sequence"/>
</dbReference>
<keyword evidence="2" id="KW-0456">Lyase</keyword>
<dbReference type="Pfam" id="PF00596">
    <property type="entry name" value="Aldolase_II"/>
    <property type="match status" value="1"/>
</dbReference>
<organism evidence="4 5">
    <name type="scientific">Methanobacterium bryantii</name>
    <dbReference type="NCBI Taxonomy" id="2161"/>
    <lineage>
        <taxon>Archaea</taxon>
        <taxon>Methanobacteriati</taxon>
        <taxon>Methanobacteriota</taxon>
        <taxon>Methanomada group</taxon>
        <taxon>Methanobacteria</taxon>
        <taxon>Methanobacteriales</taxon>
        <taxon>Methanobacteriaceae</taxon>
        <taxon>Methanobacterium</taxon>
    </lineage>
</organism>
<name>A0A2A2H5V6_METBR</name>
<sequence>MDKNLIIKGIVDTSHYVYKKGLVPGKSGNISCRFYEEGISKIAITRSGIAKRNVEADDIIIIDMDGNVLEGDKKPSMETFLHLGIYRERDDINSIVHSHSPFATGFSMSGKKLKRLEGFGPIETPHIPYVKYASPGSEELAKNTAFMMKDNDAVVLKNHGTVAAGVNLDEATLLAEFIEDIAKIQYIAHTLSLNSDTSV</sequence>
<dbReference type="SMART" id="SM01007">
    <property type="entry name" value="Aldolase_II"/>
    <property type="match status" value="1"/>
</dbReference>
<evidence type="ECO:0000256" key="1">
    <source>
        <dbReference type="ARBA" id="ARBA00022723"/>
    </source>
</evidence>
<dbReference type="GO" id="GO:0016832">
    <property type="term" value="F:aldehyde-lyase activity"/>
    <property type="evidence" value="ECO:0007669"/>
    <property type="project" value="TreeGrafter"/>
</dbReference>
<keyword evidence="1" id="KW-0479">Metal-binding</keyword>